<dbReference type="InterPro" id="IPR045584">
    <property type="entry name" value="Pilin-like"/>
</dbReference>
<dbReference type="InterPro" id="IPR012902">
    <property type="entry name" value="N_methyl_site"/>
</dbReference>
<reference evidence="1 2" key="1">
    <citation type="submission" date="2020-05" db="EMBL/GenBank/DDBJ databases">
        <authorList>
            <person name="Khan S.A."/>
            <person name="Jeon C.O."/>
            <person name="Chun B.H."/>
        </authorList>
    </citation>
    <scope>NUCLEOTIDE SEQUENCE [LARGE SCALE GENOMIC DNA]</scope>
    <source>
        <strain evidence="1 2">B156</strain>
    </source>
</reference>
<comment type="caution">
    <text evidence="1">The sequence shown here is derived from an EMBL/GenBank/DDBJ whole genome shotgun (WGS) entry which is preliminary data.</text>
</comment>
<keyword evidence="2" id="KW-1185">Reference proteome</keyword>
<dbReference type="RefSeq" id="WP_171561445.1">
    <property type="nucleotide sequence ID" value="NZ_JABFCS010000001.1"/>
</dbReference>
<dbReference type="EMBL" id="JABFCS010000001">
    <property type="protein sequence ID" value="NNU44555.1"/>
    <property type="molecule type" value="Genomic_DNA"/>
</dbReference>
<accession>A0A849KI88</accession>
<proteinExistence type="predicted"/>
<evidence type="ECO:0000313" key="2">
    <source>
        <dbReference type="Proteomes" id="UP000552954"/>
    </source>
</evidence>
<dbReference type="Proteomes" id="UP000552954">
    <property type="component" value="Unassembled WGS sequence"/>
</dbReference>
<reference evidence="1 2" key="2">
    <citation type="submission" date="2020-06" db="EMBL/GenBank/DDBJ databases">
        <title>Ramlibacter rhizophilus sp. nov., isolated from rhizosphere soil of national flower Mugunghwa from South Korea.</title>
        <authorList>
            <person name="Zheng-Fei Y."/>
            <person name="Huan T."/>
        </authorList>
    </citation>
    <scope>NUCLEOTIDE SEQUENCE [LARGE SCALE GENOMIC DNA]</scope>
    <source>
        <strain evidence="1 2">B156</strain>
    </source>
</reference>
<organism evidence="1 2">
    <name type="scientific">Ramlibacter montanisoli</name>
    <dbReference type="NCBI Taxonomy" id="2732512"/>
    <lineage>
        <taxon>Bacteria</taxon>
        <taxon>Pseudomonadati</taxon>
        <taxon>Pseudomonadota</taxon>
        <taxon>Betaproteobacteria</taxon>
        <taxon>Burkholderiales</taxon>
        <taxon>Comamonadaceae</taxon>
        <taxon>Ramlibacter</taxon>
    </lineage>
</organism>
<evidence type="ECO:0000313" key="1">
    <source>
        <dbReference type="EMBL" id="NNU44555.1"/>
    </source>
</evidence>
<dbReference type="NCBIfam" id="TIGR02532">
    <property type="entry name" value="IV_pilin_GFxxxE"/>
    <property type="match status" value="1"/>
</dbReference>
<dbReference type="AlphaFoldDB" id="A0A849KI88"/>
<dbReference type="Pfam" id="PF07963">
    <property type="entry name" value="N_methyl"/>
    <property type="match status" value="1"/>
</dbReference>
<protein>
    <submittedName>
        <fullName evidence="1">Prepilin-type N-terminal cleavage/methylation domain-containing protein</fullName>
    </submittedName>
</protein>
<name>A0A849KI88_9BURK</name>
<sequence>MRHARGFTLVELLVALFALALLASLSWQGLDGMIRARQQTEARTDEVLALQTGLAQWAADLDAVTPFPPTAAIEWNGRVLRLTRRSSLSPAEGVRVVGWTRREGRWLRWESVPLFTRGDLDAAWLEADLWSQKPSDAMRRQEVLIGPLEDWQIFFFRENAWTHPLSTAAGSGAGAPQAAAARGGSALPDGVRLVLQLPGGRAISGRLQRDWMRPTLTP</sequence>
<gene>
    <name evidence="1" type="ORF">HK415_17365</name>
</gene>
<dbReference type="SUPFAM" id="SSF54523">
    <property type="entry name" value="Pili subunits"/>
    <property type="match status" value="2"/>
</dbReference>